<comment type="caution">
    <text evidence="2">The sequence shown here is derived from an EMBL/GenBank/DDBJ whole genome shotgun (WGS) entry which is preliminary data.</text>
</comment>
<evidence type="ECO:0000256" key="1">
    <source>
        <dbReference type="SAM" id="MobiDB-lite"/>
    </source>
</evidence>
<dbReference type="AlphaFoldDB" id="A0A8J5SIB0"/>
<keyword evidence="3" id="KW-1185">Reference proteome</keyword>
<organism evidence="2 3">
    <name type="scientific">Zizania palustris</name>
    <name type="common">Northern wild rice</name>
    <dbReference type="NCBI Taxonomy" id="103762"/>
    <lineage>
        <taxon>Eukaryota</taxon>
        <taxon>Viridiplantae</taxon>
        <taxon>Streptophyta</taxon>
        <taxon>Embryophyta</taxon>
        <taxon>Tracheophyta</taxon>
        <taxon>Spermatophyta</taxon>
        <taxon>Magnoliopsida</taxon>
        <taxon>Liliopsida</taxon>
        <taxon>Poales</taxon>
        <taxon>Poaceae</taxon>
        <taxon>BOP clade</taxon>
        <taxon>Oryzoideae</taxon>
        <taxon>Oryzeae</taxon>
        <taxon>Zizaniinae</taxon>
        <taxon>Zizania</taxon>
    </lineage>
</organism>
<name>A0A8J5SIB0_ZIZPA</name>
<dbReference type="Proteomes" id="UP000729402">
    <property type="component" value="Unassembled WGS sequence"/>
</dbReference>
<dbReference type="EMBL" id="JAAALK010000287">
    <property type="protein sequence ID" value="KAG8058521.1"/>
    <property type="molecule type" value="Genomic_DNA"/>
</dbReference>
<feature type="region of interest" description="Disordered" evidence="1">
    <location>
        <begin position="1"/>
        <end position="26"/>
    </location>
</feature>
<reference evidence="2" key="1">
    <citation type="journal article" date="2021" name="bioRxiv">
        <title>Whole Genome Assembly and Annotation of Northern Wild Rice, Zizania palustris L., Supports a Whole Genome Duplication in the Zizania Genus.</title>
        <authorList>
            <person name="Haas M."/>
            <person name="Kono T."/>
            <person name="Macchietto M."/>
            <person name="Millas R."/>
            <person name="McGilp L."/>
            <person name="Shao M."/>
            <person name="Duquette J."/>
            <person name="Hirsch C.N."/>
            <person name="Kimball J."/>
        </authorList>
    </citation>
    <scope>NUCLEOTIDE SEQUENCE</scope>
    <source>
        <tissue evidence="2">Fresh leaf tissue</tissue>
    </source>
</reference>
<reference evidence="2" key="2">
    <citation type="submission" date="2021-02" db="EMBL/GenBank/DDBJ databases">
        <authorList>
            <person name="Kimball J.A."/>
            <person name="Haas M.W."/>
            <person name="Macchietto M."/>
            <person name="Kono T."/>
            <person name="Duquette J."/>
            <person name="Shao M."/>
        </authorList>
    </citation>
    <scope>NUCLEOTIDE SEQUENCE</scope>
    <source>
        <tissue evidence="2">Fresh leaf tissue</tissue>
    </source>
</reference>
<gene>
    <name evidence="2" type="ORF">GUJ93_ZPchr0002g24028</name>
</gene>
<proteinExistence type="predicted"/>
<evidence type="ECO:0000313" key="2">
    <source>
        <dbReference type="EMBL" id="KAG8058521.1"/>
    </source>
</evidence>
<protein>
    <submittedName>
        <fullName evidence="2">Uncharacterized protein</fullName>
    </submittedName>
</protein>
<evidence type="ECO:0000313" key="3">
    <source>
        <dbReference type="Proteomes" id="UP000729402"/>
    </source>
</evidence>
<accession>A0A8J5SIB0</accession>
<sequence>MGATASSSRRFCRKESLRSPGRRPMRGVDRVEAVGCEVELLQGGRDLHPIRSCTLAARQVEAALLLRLRLHLHSTSIASPTSPPAAVSCGSPVAMGFDFQKLLNKPRSFARREASASRVMAGGWAELGSIAAHIGTSPGPYGFNRLKKIRPIRTQ</sequence>